<dbReference type="FunFam" id="2.160.20.10:FF:000001">
    <property type="entry name" value="Pectinesterase"/>
    <property type="match status" value="1"/>
</dbReference>
<dbReference type="SUPFAM" id="SSF101148">
    <property type="entry name" value="Plant invertase/pectin methylesterase inhibitor"/>
    <property type="match status" value="1"/>
</dbReference>
<dbReference type="InterPro" id="IPR011050">
    <property type="entry name" value="Pectin_lyase_fold/virulence"/>
</dbReference>
<dbReference type="CDD" id="cd15798">
    <property type="entry name" value="PMEI-like_3"/>
    <property type="match status" value="1"/>
</dbReference>
<feature type="domain" description="Pectinesterase inhibitor" evidence="14">
    <location>
        <begin position="61"/>
        <end position="214"/>
    </location>
</feature>
<name>A0AAV9CHH1_ACOCL</name>
<dbReference type="PANTHER" id="PTHR31707">
    <property type="entry name" value="PECTINESTERASE"/>
    <property type="match status" value="1"/>
</dbReference>
<reference evidence="15" key="2">
    <citation type="submission" date="2023-06" db="EMBL/GenBank/DDBJ databases">
        <authorList>
            <person name="Ma L."/>
            <person name="Liu K.-W."/>
            <person name="Li Z."/>
            <person name="Hsiao Y.-Y."/>
            <person name="Qi Y."/>
            <person name="Fu T."/>
            <person name="Tang G."/>
            <person name="Zhang D."/>
            <person name="Sun W.-H."/>
            <person name="Liu D.-K."/>
            <person name="Li Y."/>
            <person name="Chen G.-Z."/>
            <person name="Liu X.-D."/>
            <person name="Liao X.-Y."/>
            <person name="Jiang Y.-T."/>
            <person name="Yu X."/>
            <person name="Hao Y."/>
            <person name="Huang J."/>
            <person name="Zhao X.-W."/>
            <person name="Ke S."/>
            <person name="Chen Y.-Y."/>
            <person name="Wu W.-L."/>
            <person name="Hsu J.-L."/>
            <person name="Lin Y.-F."/>
            <person name="Huang M.-D."/>
            <person name="Li C.-Y."/>
            <person name="Huang L."/>
            <person name="Wang Z.-W."/>
            <person name="Zhao X."/>
            <person name="Zhong W.-Y."/>
            <person name="Peng D.-H."/>
            <person name="Ahmad S."/>
            <person name="Lan S."/>
            <person name="Zhang J.-S."/>
            <person name="Tsai W.-C."/>
            <person name="Van De Peer Y."/>
            <person name="Liu Z.-J."/>
        </authorList>
    </citation>
    <scope>NUCLEOTIDE SEQUENCE</scope>
    <source>
        <strain evidence="15">CP</strain>
        <tissue evidence="15">Leaves</tissue>
    </source>
</reference>
<dbReference type="InterPro" id="IPR000070">
    <property type="entry name" value="Pectinesterase_cat"/>
</dbReference>
<evidence type="ECO:0000256" key="4">
    <source>
        <dbReference type="ARBA" id="ARBA00013229"/>
    </source>
</evidence>
<dbReference type="AlphaFoldDB" id="A0AAV9CHH1"/>
<dbReference type="Gene3D" id="2.160.20.10">
    <property type="entry name" value="Single-stranded right-handed beta-helix, Pectin lyase-like"/>
    <property type="match status" value="1"/>
</dbReference>
<proteinExistence type="inferred from homology"/>
<dbReference type="SMART" id="SM00856">
    <property type="entry name" value="PMEI"/>
    <property type="match status" value="1"/>
</dbReference>
<evidence type="ECO:0000256" key="1">
    <source>
        <dbReference type="ARBA" id="ARBA00005184"/>
    </source>
</evidence>
<keyword evidence="16" id="KW-1185">Reference proteome</keyword>
<evidence type="ECO:0000256" key="10">
    <source>
        <dbReference type="ARBA" id="ARBA00057335"/>
    </source>
</evidence>
<evidence type="ECO:0000256" key="3">
    <source>
        <dbReference type="ARBA" id="ARBA00007786"/>
    </source>
</evidence>
<dbReference type="FunFam" id="1.20.140.40:FF:000001">
    <property type="entry name" value="Pectinesterase"/>
    <property type="match status" value="1"/>
</dbReference>
<dbReference type="InterPro" id="IPR006501">
    <property type="entry name" value="Pectinesterase_inhib_dom"/>
</dbReference>
<evidence type="ECO:0000256" key="2">
    <source>
        <dbReference type="ARBA" id="ARBA00006027"/>
    </source>
</evidence>
<evidence type="ECO:0000259" key="14">
    <source>
        <dbReference type="SMART" id="SM00856"/>
    </source>
</evidence>
<evidence type="ECO:0000256" key="9">
    <source>
        <dbReference type="ARBA" id="ARBA00047928"/>
    </source>
</evidence>
<comment type="caution">
    <text evidence="15">The sequence shown here is derived from an EMBL/GenBank/DDBJ whole genome shotgun (WGS) entry which is preliminary data.</text>
</comment>
<comment type="similarity">
    <text evidence="3">In the C-terminal section; belongs to the pectinesterase family.</text>
</comment>
<dbReference type="EC" id="3.1.1.11" evidence="4 12"/>
<organism evidence="15 16">
    <name type="scientific">Acorus calamus</name>
    <name type="common">Sweet flag</name>
    <dbReference type="NCBI Taxonomy" id="4465"/>
    <lineage>
        <taxon>Eukaryota</taxon>
        <taxon>Viridiplantae</taxon>
        <taxon>Streptophyta</taxon>
        <taxon>Embryophyta</taxon>
        <taxon>Tracheophyta</taxon>
        <taxon>Spermatophyta</taxon>
        <taxon>Magnoliopsida</taxon>
        <taxon>Liliopsida</taxon>
        <taxon>Acoraceae</taxon>
        <taxon>Acorus</taxon>
    </lineage>
</organism>
<dbReference type="Gene3D" id="1.20.140.40">
    <property type="entry name" value="Invertase/pectin methylesterase inhibitor family protein"/>
    <property type="match status" value="1"/>
</dbReference>
<comment type="catalytic activity">
    <reaction evidence="9 12">
        <text>[(1-&gt;4)-alpha-D-galacturonosyl methyl ester](n) + n H2O = [(1-&gt;4)-alpha-D-galacturonosyl](n) + n methanol + n H(+)</text>
        <dbReference type="Rhea" id="RHEA:22380"/>
        <dbReference type="Rhea" id="RHEA-COMP:14570"/>
        <dbReference type="Rhea" id="RHEA-COMP:14573"/>
        <dbReference type="ChEBI" id="CHEBI:15377"/>
        <dbReference type="ChEBI" id="CHEBI:15378"/>
        <dbReference type="ChEBI" id="CHEBI:17790"/>
        <dbReference type="ChEBI" id="CHEBI:140522"/>
        <dbReference type="ChEBI" id="CHEBI:140523"/>
        <dbReference type="EC" id="3.1.1.11"/>
    </reaction>
</comment>
<keyword evidence="7" id="KW-1015">Disulfide bond</keyword>
<dbReference type="InterPro" id="IPR012334">
    <property type="entry name" value="Pectin_lyas_fold"/>
</dbReference>
<comment type="pathway">
    <text evidence="1 12">Glycan metabolism; pectin degradation; 2-dehydro-3-deoxy-D-gluconate from pectin: step 1/5.</text>
</comment>
<dbReference type="NCBIfam" id="TIGR01614">
    <property type="entry name" value="PME_inhib"/>
    <property type="match status" value="1"/>
</dbReference>
<evidence type="ECO:0000256" key="11">
    <source>
        <dbReference type="PROSITE-ProRule" id="PRU10040"/>
    </source>
</evidence>
<dbReference type="GO" id="GO:0045490">
    <property type="term" value="P:pectin catabolic process"/>
    <property type="evidence" value="ECO:0007669"/>
    <property type="project" value="UniProtKB-UniRule"/>
</dbReference>
<keyword evidence="6 12" id="KW-0063">Aspartyl esterase</keyword>
<dbReference type="Proteomes" id="UP001180020">
    <property type="component" value="Unassembled WGS sequence"/>
</dbReference>
<feature type="transmembrane region" description="Helical" evidence="13">
    <location>
        <begin position="25"/>
        <end position="44"/>
    </location>
</feature>
<dbReference type="Pfam" id="PF04043">
    <property type="entry name" value="PMEI"/>
    <property type="match status" value="1"/>
</dbReference>
<protein>
    <recommendedName>
        <fullName evidence="4 12">Pectinesterase</fullName>
        <ecNumber evidence="4 12">3.1.1.11</ecNumber>
    </recommendedName>
</protein>
<evidence type="ECO:0000256" key="7">
    <source>
        <dbReference type="ARBA" id="ARBA00023157"/>
    </source>
</evidence>
<dbReference type="GO" id="GO:0030599">
    <property type="term" value="F:pectinesterase activity"/>
    <property type="evidence" value="ECO:0007669"/>
    <property type="project" value="UniProtKB-UniRule"/>
</dbReference>
<evidence type="ECO:0000313" key="15">
    <source>
        <dbReference type="EMBL" id="KAK1288110.1"/>
    </source>
</evidence>
<dbReference type="GO" id="GO:0042545">
    <property type="term" value="P:cell wall modification"/>
    <property type="evidence" value="ECO:0007669"/>
    <property type="project" value="UniProtKB-UniRule"/>
</dbReference>
<dbReference type="GO" id="GO:0004857">
    <property type="term" value="F:enzyme inhibitor activity"/>
    <property type="evidence" value="ECO:0007669"/>
    <property type="project" value="InterPro"/>
</dbReference>
<sequence length="568" mass="61901">MKSYGKVDELDQASLEARRKTRKRFTIVGLSTLVLAAIIVGAVVGTSQGRSKSKDGSEAQPLSTSVKAICKSTLYPDSCFSSLSPLTNSSTRIDPVNLFMLSMEVALNELYHVSEKVSSLKGVAADKMASAAVADCQELLGLAMDNLNDSLSTNIDLAPPEDVLDDLKTWLSAAMTAQQTCIDGLIDSASAELKEEVTELLKNSTEFTSNSLAIITGISNAINSIKLRRLMSHDSSSSLYPAWLSSGDRKLLQSSDLRAKADIVVAQDGSGKYKTIRAALSKVPKKNKKRFVIYVKKGTYYENVLVDKNMWNVMMGGDGMAATVISGRLNVVDGTPTFQSATFAVKGKGFIARDMGFRNTAGPQKHQAVALMSTADQSVFYRCRMDAFQDTLYTHSNRQFYRDCNIYGTVDFIFGNAAVVLQNCNILPKKPMPGQQDTITAQGKIDPNQNTGIVIQNCTVWASGDLTNVRVYLGRPWKPYSTTVFVQSVLGGLIDPTGWMPWTGNSAPDTIFYAEFGNYGPGAKTDKRVKWKGLRMISRQQAEKFTVGPFIGGKKWISKTGVPFKSGL</sequence>
<evidence type="ECO:0000313" key="16">
    <source>
        <dbReference type="Proteomes" id="UP001180020"/>
    </source>
</evidence>
<dbReference type="EMBL" id="JAUJYO010000019">
    <property type="protein sequence ID" value="KAK1288110.1"/>
    <property type="molecule type" value="Genomic_DNA"/>
</dbReference>
<evidence type="ECO:0000256" key="13">
    <source>
        <dbReference type="SAM" id="Phobius"/>
    </source>
</evidence>
<comment type="similarity">
    <text evidence="2">In the N-terminal section; belongs to the PMEI family.</text>
</comment>
<dbReference type="PROSITE" id="PS00503">
    <property type="entry name" value="PECTINESTERASE_2"/>
    <property type="match status" value="1"/>
</dbReference>
<evidence type="ECO:0000256" key="8">
    <source>
        <dbReference type="ARBA" id="ARBA00023180"/>
    </source>
</evidence>
<comment type="function">
    <text evidence="10">Acts in the modification of cell walls via demethylesterification of cell wall pectin.</text>
</comment>
<evidence type="ECO:0000256" key="12">
    <source>
        <dbReference type="RuleBase" id="RU000589"/>
    </source>
</evidence>
<keyword evidence="13" id="KW-1133">Transmembrane helix</keyword>
<evidence type="ECO:0000256" key="5">
    <source>
        <dbReference type="ARBA" id="ARBA00022801"/>
    </source>
</evidence>
<keyword evidence="8" id="KW-0325">Glycoprotein</keyword>
<gene>
    <name evidence="15" type="primary">PME24</name>
    <name evidence="15" type="ORF">QJS10_CPB19g02007</name>
</gene>
<feature type="active site" evidence="11">
    <location>
        <position position="411"/>
    </location>
</feature>
<dbReference type="Pfam" id="PF01095">
    <property type="entry name" value="Pectinesterase"/>
    <property type="match status" value="1"/>
</dbReference>
<dbReference type="InterPro" id="IPR035513">
    <property type="entry name" value="Invertase/methylesterase_inhib"/>
</dbReference>
<keyword evidence="13" id="KW-0812">Transmembrane</keyword>
<accession>A0AAV9CHH1</accession>
<dbReference type="SUPFAM" id="SSF51126">
    <property type="entry name" value="Pectin lyase-like"/>
    <property type="match status" value="1"/>
</dbReference>
<evidence type="ECO:0000256" key="6">
    <source>
        <dbReference type="ARBA" id="ARBA00023085"/>
    </source>
</evidence>
<reference evidence="15" key="1">
    <citation type="journal article" date="2023" name="Nat. Commun.">
        <title>Diploid and tetraploid genomes of Acorus and the evolution of monocots.</title>
        <authorList>
            <person name="Ma L."/>
            <person name="Liu K.W."/>
            <person name="Li Z."/>
            <person name="Hsiao Y.Y."/>
            <person name="Qi Y."/>
            <person name="Fu T."/>
            <person name="Tang G.D."/>
            <person name="Zhang D."/>
            <person name="Sun W.H."/>
            <person name="Liu D.K."/>
            <person name="Li Y."/>
            <person name="Chen G.Z."/>
            <person name="Liu X.D."/>
            <person name="Liao X.Y."/>
            <person name="Jiang Y.T."/>
            <person name="Yu X."/>
            <person name="Hao Y."/>
            <person name="Huang J."/>
            <person name="Zhao X.W."/>
            <person name="Ke S."/>
            <person name="Chen Y.Y."/>
            <person name="Wu W.L."/>
            <person name="Hsu J.L."/>
            <person name="Lin Y.F."/>
            <person name="Huang M.D."/>
            <person name="Li C.Y."/>
            <person name="Huang L."/>
            <person name="Wang Z.W."/>
            <person name="Zhao X."/>
            <person name="Zhong W.Y."/>
            <person name="Peng D.H."/>
            <person name="Ahmad S."/>
            <person name="Lan S."/>
            <person name="Zhang J.S."/>
            <person name="Tsai W.C."/>
            <person name="Van de Peer Y."/>
            <person name="Liu Z.J."/>
        </authorList>
    </citation>
    <scope>NUCLEOTIDE SEQUENCE</scope>
    <source>
        <strain evidence="15">CP</strain>
    </source>
</reference>
<keyword evidence="5 12" id="KW-0378">Hydrolase</keyword>
<keyword evidence="13" id="KW-0472">Membrane</keyword>
<dbReference type="InterPro" id="IPR033131">
    <property type="entry name" value="Pectinesterase_Asp_AS"/>
</dbReference>